<dbReference type="AlphaFoldDB" id="A0A0C3GPE5"/>
<dbReference type="HOGENOM" id="CLU_1200138_0_0_1"/>
<name>A0A0C3GPE5_OIDMZ</name>
<sequence>MPIIEFAVISLKSQTSPTDSNFINVLRDCLVTLSRAAGASGFRFLNSTFDSSPASAYGEGQLLALIGLWHTVEEHLEFLHSGAAAGLLARLEPYIEVREVIHVIPELGLSADLDGVMNATTFTSFVIDTGSLENNSWFNFIKDYSNGIGKGSVIGQKAKKSKGAQEAQVLVRKSLGQDVSDYLKTSQDDYIWVFFEISNAQGGIPSRLNVIKEIGLTGRVESREWTTLVEL</sequence>
<reference evidence="1 2" key="1">
    <citation type="submission" date="2014-04" db="EMBL/GenBank/DDBJ databases">
        <authorList>
            <consortium name="DOE Joint Genome Institute"/>
            <person name="Kuo A."/>
            <person name="Martino E."/>
            <person name="Perotto S."/>
            <person name="Kohler A."/>
            <person name="Nagy L.G."/>
            <person name="Floudas D."/>
            <person name="Copeland A."/>
            <person name="Barry K.W."/>
            <person name="Cichocki N."/>
            <person name="Veneault-Fourrey C."/>
            <person name="LaButti K."/>
            <person name="Lindquist E.A."/>
            <person name="Lipzen A."/>
            <person name="Lundell T."/>
            <person name="Morin E."/>
            <person name="Murat C."/>
            <person name="Sun H."/>
            <person name="Tunlid A."/>
            <person name="Henrissat B."/>
            <person name="Grigoriev I.V."/>
            <person name="Hibbett D.S."/>
            <person name="Martin F."/>
            <person name="Nordberg H.P."/>
            <person name="Cantor M.N."/>
            <person name="Hua S.X."/>
        </authorList>
    </citation>
    <scope>NUCLEOTIDE SEQUENCE [LARGE SCALE GENOMIC DNA]</scope>
    <source>
        <strain evidence="1 2">Zn</strain>
    </source>
</reference>
<dbReference type="EMBL" id="KN832897">
    <property type="protein sequence ID" value="KIM93279.1"/>
    <property type="molecule type" value="Genomic_DNA"/>
</dbReference>
<accession>A0A0C3GPE5</accession>
<dbReference type="Proteomes" id="UP000054321">
    <property type="component" value="Unassembled WGS sequence"/>
</dbReference>
<dbReference type="InParanoid" id="A0A0C3GPE5"/>
<evidence type="ECO:0000313" key="1">
    <source>
        <dbReference type="EMBL" id="KIM93279.1"/>
    </source>
</evidence>
<gene>
    <name evidence="1" type="ORF">OIDMADRAFT_61776</name>
</gene>
<protein>
    <submittedName>
        <fullName evidence="1">Uncharacterized protein</fullName>
    </submittedName>
</protein>
<proteinExistence type="predicted"/>
<organism evidence="1 2">
    <name type="scientific">Oidiodendron maius (strain Zn)</name>
    <dbReference type="NCBI Taxonomy" id="913774"/>
    <lineage>
        <taxon>Eukaryota</taxon>
        <taxon>Fungi</taxon>
        <taxon>Dikarya</taxon>
        <taxon>Ascomycota</taxon>
        <taxon>Pezizomycotina</taxon>
        <taxon>Leotiomycetes</taxon>
        <taxon>Leotiomycetes incertae sedis</taxon>
        <taxon>Myxotrichaceae</taxon>
        <taxon>Oidiodendron</taxon>
    </lineage>
</organism>
<reference evidence="2" key="2">
    <citation type="submission" date="2015-01" db="EMBL/GenBank/DDBJ databases">
        <title>Evolutionary Origins and Diversification of the Mycorrhizal Mutualists.</title>
        <authorList>
            <consortium name="DOE Joint Genome Institute"/>
            <consortium name="Mycorrhizal Genomics Consortium"/>
            <person name="Kohler A."/>
            <person name="Kuo A."/>
            <person name="Nagy L.G."/>
            <person name="Floudas D."/>
            <person name="Copeland A."/>
            <person name="Barry K.W."/>
            <person name="Cichocki N."/>
            <person name="Veneault-Fourrey C."/>
            <person name="LaButti K."/>
            <person name="Lindquist E.A."/>
            <person name="Lipzen A."/>
            <person name="Lundell T."/>
            <person name="Morin E."/>
            <person name="Murat C."/>
            <person name="Riley R."/>
            <person name="Ohm R."/>
            <person name="Sun H."/>
            <person name="Tunlid A."/>
            <person name="Henrissat B."/>
            <person name="Grigoriev I.V."/>
            <person name="Hibbett D.S."/>
            <person name="Martin F."/>
        </authorList>
    </citation>
    <scope>NUCLEOTIDE SEQUENCE [LARGE SCALE GENOMIC DNA]</scope>
    <source>
        <strain evidence="2">Zn</strain>
    </source>
</reference>
<evidence type="ECO:0000313" key="2">
    <source>
        <dbReference type="Proteomes" id="UP000054321"/>
    </source>
</evidence>
<keyword evidence="2" id="KW-1185">Reference proteome</keyword>